<sequence>MKKHSLSAQKRDLVGRKVKTLRVQGKIPATVYGNKVKSISISVPTEAFTSVFQAAGETGLIELSIDGDIRPVLIHTVQKHPVKRNILHVEFYQVDLKQKVKTNVPLEITGEAPAATTKTGVLLTLVDEIEVEALPTDLPEKILVDVSVLAEVGQEIKVKDIPAPQGVVILTDSTQGIVRVAPLVSKEAEAAAAEEAAAAAAKAEEAAAATGAAEEAPAEAKAEAAPAEAAKAEEKKS</sequence>
<dbReference type="Gene3D" id="2.40.240.10">
    <property type="entry name" value="Ribosomal Protein L25, Chain P"/>
    <property type="match status" value="1"/>
</dbReference>
<dbReference type="PANTHER" id="PTHR33284:SF1">
    <property type="entry name" value="RIBOSOMAL PROTEIN L25_GLN-TRNA SYNTHETASE, ANTI-CODON-BINDING DOMAIN-CONTAINING PROTEIN"/>
    <property type="match status" value="1"/>
</dbReference>
<dbReference type="GO" id="GO:0022625">
    <property type="term" value="C:cytosolic large ribosomal subunit"/>
    <property type="evidence" value="ECO:0007669"/>
    <property type="project" value="TreeGrafter"/>
</dbReference>
<evidence type="ECO:0000313" key="10">
    <source>
        <dbReference type="Proteomes" id="UP000176186"/>
    </source>
</evidence>
<protein>
    <recommendedName>
        <fullName evidence="5">Large ribosomal subunit protein bL25</fullName>
    </recommendedName>
    <alternativeName>
        <fullName evidence="5">General stress protein CTC</fullName>
    </alternativeName>
</protein>
<dbReference type="EMBL" id="MFKE01000023">
    <property type="protein sequence ID" value="OGG34766.1"/>
    <property type="molecule type" value="Genomic_DNA"/>
</dbReference>
<feature type="domain" description="Large ribosomal subunit protein bL25 L25" evidence="7">
    <location>
        <begin position="6"/>
        <end position="91"/>
    </location>
</feature>
<evidence type="ECO:0000259" key="7">
    <source>
        <dbReference type="Pfam" id="PF01386"/>
    </source>
</evidence>
<evidence type="ECO:0000259" key="8">
    <source>
        <dbReference type="Pfam" id="PF14693"/>
    </source>
</evidence>
<dbReference type="InterPro" id="IPR020930">
    <property type="entry name" value="Ribosomal_uL5_bac-type"/>
</dbReference>
<dbReference type="GO" id="GO:0003735">
    <property type="term" value="F:structural constituent of ribosome"/>
    <property type="evidence" value="ECO:0007669"/>
    <property type="project" value="InterPro"/>
</dbReference>
<dbReference type="Gene3D" id="2.170.120.20">
    <property type="entry name" value="Ribosomal protein L25, beta domain"/>
    <property type="match status" value="1"/>
</dbReference>
<dbReference type="CDD" id="cd00495">
    <property type="entry name" value="Ribosomal_L25_TL5_CTC"/>
    <property type="match status" value="1"/>
</dbReference>
<evidence type="ECO:0000256" key="6">
    <source>
        <dbReference type="SAM" id="MobiDB-lite"/>
    </source>
</evidence>
<evidence type="ECO:0000256" key="4">
    <source>
        <dbReference type="ARBA" id="ARBA00023274"/>
    </source>
</evidence>
<dbReference type="AlphaFoldDB" id="A0A1F6BCU3"/>
<dbReference type="InterPro" id="IPR029751">
    <property type="entry name" value="Ribosomal_L25_dom"/>
</dbReference>
<dbReference type="GO" id="GO:0008097">
    <property type="term" value="F:5S rRNA binding"/>
    <property type="evidence" value="ECO:0007669"/>
    <property type="project" value="InterPro"/>
</dbReference>
<feature type="compositionally biased region" description="Low complexity" evidence="6">
    <location>
        <begin position="199"/>
        <end position="215"/>
    </location>
</feature>
<accession>A0A1F6BCU3</accession>
<dbReference type="InterPro" id="IPR001021">
    <property type="entry name" value="Ribosomal_bL25_long"/>
</dbReference>
<dbReference type="GO" id="GO:0006412">
    <property type="term" value="P:translation"/>
    <property type="evidence" value="ECO:0007669"/>
    <property type="project" value="UniProtKB-UniRule"/>
</dbReference>
<feature type="domain" description="Large ribosomal subunit protein bL25 beta" evidence="8">
    <location>
        <begin position="99"/>
        <end position="181"/>
    </location>
</feature>
<evidence type="ECO:0000313" key="9">
    <source>
        <dbReference type="EMBL" id="OGG34766.1"/>
    </source>
</evidence>
<name>A0A1F6BCU3_9BACT</name>
<dbReference type="Proteomes" id="UP000176186">
    <property type="component" value="Unassembled WGS sequence"/>
</dbReference>
<organism evidence="9 10">
    <name type="scientific">Candidatus Gottesmanbacteria bacterium RIFOXYB1_FULL_47_11</name>
    <dbReference type="NCBI Taxonomy" id="1798401"/>
    <lineage>
        <taxon>Bacteria</taxon>
        <taxon>Candidatus Gottesmaniibacteriota</taxon>
    </lineage>
</organism>
<keyword evidence="3 5" id="KW-0689">Ribosomal protein</keyword>
<gene>
    <name evidence="5" type="primary">rplY</name>
    <name evidence="5" type="synonym">ctc</name>
    <name evidence="9" type="ORF">A2363_03365</name>
</gene>
<comment type="function">
    <text evidence="5">This is one of the proteins that binds to the 5S RNA in the ribosome where it forms part of the central protuberance.</text>
</comment>
<evidence type="ECO:0000256" key="2">
    <source>
        <dbReference type="ARBA" id="ARBA00022884"/>
    </source>
</evidence>
<dbReference type="InterPro" id="IPR037121">
    <property type="entry name" value="Ribosomal_bL25_C"/>
</dbReference>
<dbReference type="InterPro" id="IPR020057">
    <property type="entry name" value="Ribosomal_bL25_b-dom"/>
</dbReference>
<dbReference type="Pfam" id="PF01386">
    <property type="entry name" value="Ribosomal_L25p"/>
    <property type="match status" value="1"/>
</dbReference>
<dbReference type="InterPro" id="IPR020056">
    <property type="entry name" value="Rbsml_bL25/Gln-tRNA_synth_N"/>
</dbReference>
<feature type="region of interest" description="Disordered" evidence="6">
    <location>
        <begin position="199"/>
        <end position="237"/>
    </location>
</feature>
<comment type="similarity">
    <text evidence="5">Belongs to the bacterial ribosomal protein bL25 family. CTC subfamily.</text>
</comment>
<dbReference type="STRING" id="1798401.A2363_03365"/>
<keyword evidence="4 5" id="KW-0687">Ribonucleoprotein</keyword>
<comment type="subunit">
    <text evidence="5">Part of the 50S ribosomal subunit; part of the 5S rRNA/L5/L18/L25 subcomplex. Contacts the 5S rRNA. Binds to the 5S rRNA independently of L5 and L18.</text>
</comment>
<evidence type="ECO:0000256" key="3">
    <source>
        <dbReference type="ARBA" id="ARBA00022980"/>
    </source>
</evidence>
<evidence type="ECO:0000256" key="5">
    <source>
        <dbReference type="HAMAP-Rule" id="MF_01334"/>
    </source>
</evidence>
<dbReference type="PANTHER" id="PTHR33284">
    <property type="entry name" value="RIBOSOMAL PROTEIN L25/GLN-TRNA SYNTHETASE, ANTI-CODON-BINDING DOMAIN-CONTAINING PROTEIN"/>
    <property type="match status" value="1"/>
</dbReference>
<dbReference type="Pfam" id="PF14693">
    <property type="entry name" value="Ribosomal_TL5_C"/>
    <property type="match status" value="1"/>
</dbReference>
<dbReference type="NCBIfam" id="TIGR00731">
    <property type="entry name" value="bL25_bact_ctc"/>
    <property type="match status" value="1"/>
</dbReference>
<keyword evidence="2 5" id="KW-0694">RNA-binding</keyword>
<comment type="caution">
    <text evidence="9">The sequence shown here is derived from an EMBL/GenBank/DDBJ whole genome shotgun (WGS) entry which is preliminary data.</text>
</comment>
<dbReference type="HAMAP" id="MF_01334">
    <property type="entry name" value="Ribosomal_bL25_CTC"/>
    <property type="match status" value="1"/>
</dbReference>
<proteinExistence type="inferred from homology"/>
<evidence type="ECO:0000256" key="1">
    <source>
        <dbReference type="ARBA" id="ARBA00022730"/>
    </source>
</evidence>
<reference evidence="9 10" key="1">
    <citation type="journal article" date="2016" name="Nat. Commun.">
        <title>Thousands of microbial genomes shed light on interconnected biogeochemical processes in an aquifer system.</title>
        <authorList>
            <person name="Anantharaman K."/>
            <person name="Brown C.T."/>
            <person name="Hug L.A."/>
            <person name="Sharon I."/>
            <person name="Castelle C.J."/>
            <person name="Probst A.J."/>
            <person name="Thomas B.C."/>
            <person name="Singh A."/>
            <person name="Wilkins M.J."/>
            <person name="Karaoz U."/>
            <person name="Brodie E.L."/>
            <person name="Williams K.H."/>
            <person name="Hubbard S.S."/>
            <person name="Banfield J.F."/>
        </authorList>
    </citation>
    <scope>NUCLEOTIDE SEQUENCE [LARGE SCALE GENOMIC DNA]</scope>
</reference>
<dbReference type="SUPFAM" id="SSF50715">
    <property type="entry name" value="Ribosomal protein L25-like"/>
    <property type="match status" value="1"/>
</dbReference>
<dbReference type="InterPro" id="IPR011035">
    <property type="entry name" value="Ribosomal_bL25/Gln-tRNA_synth"/>
</dbReference>
<keyword evidence="1 5" id="KW-0699">rRNA-binding</keyword>